<dbReference type="Gene3D" id="3.80.10.10">
    <property type="entry name" value="Ribonuclease Inhibitor"/>
    <property type="match status" value="1"/>
</dbReference>
<dbReference type="AlphaFoldDB" id="B2AEE1"/>
<dbReference type="GeneID" id="6188336"/>
<reference evidence="2" key="4">
    <citation type="submission" date="2015-04" db="EMBL/GenBank/DDBJ databases">
        <title>Maintaining two mating types: Structure of the mating type locus and its role in heterokaryosis in Podospora anserina.</title>
        <authorList>
            <person name="Grognet P."/>
            <person name="Bidard F."/>
            <person name="Kuchly C."/>
            <person name="Chan Ho Tong L."/>
            <person name="Coppin E."/>
            <person name="Ait Benkhali J."/>
            <person name="Couloux A."/>
            <person name="Wincker P."/>
            <person name="Debuchy R."/>
            <person name="Silar P."/>
        </authorList>
    </citation>
    <scope>NUCLEOTIDE SEQUENCE</scope>
</reference>
<proteinExistence type="predicted"/>
<evidence type="ECO:0000313" key="1">
    <source>
        <dbReference type="EMBL" id="CAP61807.1"/>
    </source>
</evidence>
<gene>
    <name evidence="1" type="ORF">PODANS_5_2890</name>
</gene>
<dbReference type="SUPFAM" id="SSF52047">
    <property type="entry name" value="RNI-like"/>
    <property type="match status" value="1"/>
</dbReference>
<dbReference type="VEuPathDB" id="FungiDB:PODANS_5_2890"/>
<evidence type="ECO:0000313" key="2">
    <source>
        <dbReference type="EMBL" id="CDP28883.1"/>
    </source>
</evidence>
<dbReference type="InterPro" id="IPR032675">
    <property type="entry name" value="LRR_dom_sf"/>
</dbReference>
<dbReference type="HOGENOM" id="CLU_450642_0_0_1"/>
<organism evidence="1">
    <name type="scientific">Podospora anserina (strain S / ATCC MYA-4624 / DSM 980 / FGSC 10383)</name>
    <name type="common">Pleurage anserina</name>
    <dbReference type="NCBI Taxonomy" id="515849"/>
    <lineage>
        <taxon>Eukaryota</taxon>
        <taxon>Fungi</taxon>
        <taxon>Dikarya</taxon>
        <taxon>Ascomycota</taxon>
        <taxon>Pezizomycotina</taxon>
        <taxon>Sordariomycetes</taxon>
        <taxon>Sordariomycetidae</taxon>
        <taxon>Sordariales</taxon>
        <taxon>Podosporaceae</taxon>
        <taxon>Podospora</taxon>
        <taxon>Podospora anserina</taxon>
    </lineage>
</organism>
<accession>B2AEE1</accession>
<dbReference type="OrthoDB" id="3945550at2759"/>
<dbReference type="EMBL" id="FO904940">
    <property type="protein sequence ID" value="CDP28883.1"/>
    <property type="molecule type" value="Genomic_DNA"/>
</dbReference>
<dbReference type="STRING" id="515849.B2AEE1"/>
<dbReference type="KEGG" id="pan:PODANSg1047"/>
<sequence>MHATHRPLVCHSHTRLLHPQCWGRTSLSATNSPANKTRQWKFLRKPKTPSQDPGMDHMVKRYPIWPLAFGQYHPNPSCLSSTPLINSMPDLRDIHWHCRHVHSALPLPDTLSSLKTNSKSPPINLHLSITTRDDRRPNPRLLQLLSQLLTYPLTPNLTSLKINITYYTQNYTRQILHPLKAILCYAPNLQKLSLDIWYHRGASGQGTLDEKYFGFGFTSAEKLATKRLKHLTIHAYPFGRPAVAGESNWNTEGYPPNTSPEVDYWAREFYWGAPETLQLLDVGWMGTDKILASVELAGKLGTLRELKLDGLYGPGMRPLQVEGSANRDYVEGIWGFLRYLPQGRLEHISLPFVGGDVIPVEAVTWFGNTLTRLDITRSAVTEDDLWVLGRNLPRLRELRIWCERQHGQSDHGDGGEGRWPETTFGVLADAGNFPSLRDLHLTFELGFKEKQIQPPLTERIHGGRRSGHKSPSLQRVYLSAGELPKRRNDPSRFRGFLDAEERAKASAKNAMSFVCSPHLDTGGVKIKCPKLVNAGLSEEKLQRAWALVMKYQVGDHGNRKIQELEDKAVAILEIEGEKAAMGDKYWALVAALKCPRWGDNEGNYTT</sequence>
<reference evidence="3" key="3">
    <citation type="journal article" date="2014" name="Genetics">
        <title>Maintaining two mating types: Structure of the mating type locus and its role in heterokaryosis in Podospora anserina.</title>
        <authorList>
            <person name="Grognet P."/>
            <person name="Bidard F."/>
            <person name="Kuchly C."/>
            <person name="Tong L.C.H."/>
            <person name="Coppin E."/>
            <person name="Benkhali J.A."/>
            <person name="Couloux A."/>
            <person name="Wincker P."/>
            <person name="Debuchy R."/>
            <person name="Silar P."/>
        </authorList>
    </citation>
    <scope>GENOME REANNOTATION</scope>
    <source>
        <strain evidence="3">S / ATCC MYA-4624 / DSM 980 / FGSC 10383</strain>
    </source>
</reference>
<evidence type="ECO:0000313" key="3">
    <source>
        <dbReference type="Proteomes" id="UP000001197"/>
    </source>
</evidence>
<name>B2AEE1_PODAN</name>
<dbReference type="eggNOG" id="ENOG502R6VJ">
    <property type="taxonomic scope" value="Eukaryota"/>
</dbReference>
<keyword evidence="3" id="KW-1185">Reference proteome</keyword>
<protein>
    <submittedName>
        <fullName evidence="1">Podospora anserina S mat+ genomic DNA chromosome 5, supercontig 1</fullName>
    </submittedName>
</protein>
<reference evidence="1" key="2">
    <citation type="submission" date="2008-07" db="EMBL/GenBank/DDBJ databases">
        <authorList>
            <person name="Genoscope - CEA"/>
        </authorList>
    </citation>
    <scope>NUCLEOTIDE SEQUENCE</scope>
    <source>
        <strain evidence="1">S mat+</strain>
    </source>
</reference>
<dbReference type="Proteomes" id="UP000001197">
    <property type="component" value="Chromosome 5"/>
</dbReference>
<dbReference type="EMBL" id="CU633457">
    <property type="protein sequence ID" value="CAP61807.1"/>
    <property type="molecule type" value="Genomic_DNA"/>
</dbReference>
<reference evidence="1 3" key="1">
    <citation type="journal article" date="2008" name="Genome Biol.">
        <title>The genome sequence of the model ascomycete fungus Podospora anserina.</title>
        <authorList>
            <person name="Espagne E."/>
            <person name="Lespinet O."/>
            <person name="Malagnac F."/>
            <person name="Da Silva C."/>
            <person name="Jaillon O."/>
            <person name="Porcel B.M."/>
            <person name="Couloux A."/>
            <person name="Aury J.-M."/>
            <person name="Segurens B."/>
            <person name="Poulain J."/>
            <person name="Anthouard V."/>
            <person name="Grossetete S."/>
            <person name="Khalili H."/>
            <person name="Coppin E."/>
            <person name="Dequard-Chablat M."/>
            <person name="Picard M."/>
            <person name="Contamine V."/>
            <person name="Arnaise S."/>
            <person name="Bourdais A."/>
            <person name="Berteaux-Lecellier V."/>
            <person name="Gautheret D."/>
            <person name="de Vries R.P."/>
            <person name="Battaglia E."/>
            <person name="Coutinho P.M."/>
            <person name="Danchin E.G.J."/>
            <person name="Henrissat B."/>
            <person name="El Khoury R."/>
            <person name="Sainsard-Chanet A."/>
            <person name="Boivin A."/>
            <person name="Pinan-Lucarre B."/>
            <person name="Sellem C.H."/>
            <person name="Debuchy R."/>
            <person name="Wincker P."/>
            <person name="Weissenbach J."/>
            <person name="Silar P."/>
        </authorList>
    </citation>
    <scope>NUCLEOTIDE SEQUENCE [LARGE SCALE GENOMIC DNA]</scope>
    <source>
        <strain evidence="3">S / ATCC MYA-4624 / DSM 980 / FGSC 10383</strain>
        <strain evidence="1">S mat+</strain>
    </source>
</reference>
<dbReference type="RefSeq" id="XP_001904030.1">
    <property type="nucleotide sequence ID" value="XM_001903995.1"/>
</dbReference>